<dbReference type="STRING" id="64791.A0A151X2N2"/>
<gene>
    <name evidence="2" type="ORF">ALC60_06473</name>
    <name evidence="1" type="ORF">ALC60_10245</name>
</gene>
<dbReference type="Gene3D" id="3.30.420.10">
    <property type="entry name" value="Ribonuclease H-like superfamily/Ribonuclease H"/>
    <property type="match status" value="1"/>
</dbReference>
<evidence type="ECO:0000313" key="2">
    <source>
        <dbReference type="EMBL" id="KYQ54666.1"/>
    </source>
</evidence>
<dbReference type="EMBL" id="KQ982576">
    <property type="protein sequence ID" value="KYQ54666.1"/>
    <property type="molecule type" value="Genomic_DNA"/>
</dbReference>
<dbReference type="EMBL" id="KQ982792">
    <property type="protein sequence ID" value="KYQ50666.1"/>
    <property type="molecule type" value="Genomic_DNA"/>
</dbReference>
<protein>
    <recommendedName>
        <fullName evidence="4">Transposable element Tc3 transposase</fullName>
    </recommendedName>
</protein>
<name>A0A151X2N2_9HYME</name>
<dbReference type="Proteomes" id="UP000075809">
    <property type="component" value="Unassembled WGS sequence"/>
</dbReference>
<evidence type="ECO:0000313" key="1">
    <source>
        <dbReference type="EMBL" id="KYQ50666.1"/>
    </source>
</evidence>
<dbReference type="PANTHER" id="PTHR47326:SF1">
    <property type="entry name" value="HTH PSQ-TYPE DOMAIN-CONTAINING PROTEIN"/>
    <property type="match status" value="1"/>
</dbReference>
<accession>A0A151X2N2</accession>
<keyword evidence="3" id="KW-1185">Reference proteome</keyword>
<dbReference type="PANTHER" id="PTHR47326">
    <property type="entry name" value="TRANSPOSABLE ELEMENT TC3 TRANSPOSASE-LIKE PROTEIN"/>
    <property type="match status" value="1"/>
</dbReference>
<dbReference type="AlphaFoldDB" id="A0A151X2N2"/>
<evidence type="ECO:0008006" key="4">
    <source>
        <dbReference type="Google" id="ProtNLM"/>
    </source>
</evidence>
<reference evidence="2 3" key="1">
    <citation type="submission" date="2015-09" db="EMBL/GenBank/DDBJ databases">
        <title>Trachymyrmex zeteki WGS genome.</title>
        <authorList>
            <person name="Nygaard S."/>
            <person name="Hu H."/>
            <person name="Boomsma J."/>
            <person name="Zhang G."/>
        </authorList>
    </citation>
    <scope>NUCLEOTIDE SEQUENCE [LARGE SCALE GENOMIC DNA]</scope>
    <source>
        <strain evidence="2">Tzet28-1</strain>
        <tissue evidence="2">Whole body</tissue>
    </source>
</reference>
<proteinExistence type="predicted"/>
<evidence type="ECO:0000313" key="3">
    <source>
        <dbReference type="Proteomes" id="UP000075809"/>
    </source>
</evidence>
<organism evidence="2 3">
    <name type="scientific">Mycetomoellerius zeteki</name>
    <dbReference type="NCBI Taxonomy" id="64791"/>
    <lineage>
        <taxon>Eukaryota</taxon>
        <taxon>Metazoa</taxon>
        <taxon>Ecdysozoa</taxon>
        <taxon>Arthropoda</taxon>
        <taxon>Hexapoda</taxon>
        <taxon>Insecta</taxon>
        <taxon>Pterygota</taxon>
        <taxon>Neoptera</taxon>
        <taxon>Endopterygota</taxon>
        <taxon>Hymenoptera</taxon>
        <taxon>Apocrita</taxon>
        <taxon>Aculeata</taxon>
        <taxon>Formicoidea</taxon>
        <taxon>Formicidae</taxon>
        <taxon>Myrmicinae</taxon>
        <taxon>Mycetomoellerius</taxon>
    </lineage>
</organism>
<sequence>MLANFLFTEIEDDDTDDIWFQQDGATSHTANVTIDLLRGVFENRIISRNADVNWPPRSCDLTPLDYFLWGAVKDKCYANHPETIDALKHEIEVAIHEIQAHTIEKVLQNWVHRMGYCKASRGSHLNEIVFHS</sequence>
<dbReference type="GO" id="GO:0003676">
    <property type="term" value="F:nucleic acid binding"/>
    <property type="evidence" value="ECO:0007669"/>
    <property type="project" value="InterPro"/>
</dbReference>
<dbReference type="InterPro" id="IPR036397">
    <property type="entry name" value="RNaseH_sf"/>
</dbReference>